<feature type="transmembrane region" description="Helical" evidence="1">
    <location>
        <begin position="46"/>
        <end position="65"/>
    </location>
</feature>
<dbReference type="STRING" id="1293911.H710_00248"/>
<dbReference type="Proteomes" id="UP000031740">
    <property type="component" value="Unassembled WGS sequence"/>
</dbReference>
<evidence type="ECO:0000313" key="2">
    <source>
        <dbReference type="EMBL" id="KEG21300.1"/>
    </source>
</evidence>
<dbReference type="GO" id="GO:0015385">
    <property type="term" value="F:sodium:proton antiporter activity"/>
    <property type="evidence" value="ECO:0007669"/>
    <property type="project" value="TreeGrafter"/>
</dbReference>
<dbReference type="NCBIfam" id="TIGR01300">
    <property type="entry name" value="CPA3_mnhG_phaG"/>
    <property type="match status" value="1"/>
</dbReference>
<feature type="transmembrane region" description="Helical" evidence="1">
    <location>
        <begin position="71"/>
        <end position="92"/>
    </location>
</feature>
<gene>
    <name evidence="2" type="ORF">H710_00248</name>
</gene>
<keyword evidence="1" id="KW-1133">Transmembrane helix</keyword>
<evidence type="ECO:0000256" key="1">
    <source>
        <dbReference type="SAM" id="Phobius"/>
    </source>
</evidence>
<dbReference type="Pfam" id="PF03334">
    <property type="entry name" value="PhaG_MnhG_YufB"/>
    <property type="match status" value="1"/>
</dbReference>
<dbReference type="PATRIC" id="fig|1293911.3.peg.257"/>
<organism evidence="2 3">
    <name type="scientific">Bartonella bacilliformis Ver097</name>
    <dbReference type="NCBI Taxonomy" id="1293911"/>
    <lineage>
        <taxon>Bacteria</taxon>
        <taxon>Pseudomonadati</taxon>
        <taxon>Pseudomonadota</taxon>
        <taxon>Alphaproteobacteria</taxon>
        <taxon>Hyphomicrobiales</taxon>
        <taxon>Bartonellaceae</taxon>
        <taxon>Bartonella</taxon>
    </lineage>
</organism>
<dbReference type="AlphaFoldDB" id="A0A072R6B4"/>
<evidence type="ECO:0008006" key="4">
    <source>
        <dbReference type="Google" id="ProtNLM"/>
    </source>
</evidence>
<comment type="caution">
    <text evidence="2">The sequence shown here is derived from an EMBL/GenBank/DDBJ whole genome shotgun (WGS) entry which is preliminary data.</text>
</comment>
<reference evidence="2 3" key="1">
    <citation type="submission" date="2013-04" db="EMBL/GenBank/DDBJ databases">
        <title>The Genome Sequence of Bartonella bacilliformis Ver097.</title>
        <authorList>
            <consortium name="The Broad Institute Genomics Platform"/>
            <consortium name="The Broad Institute Genome Sequencing Center for Infectious Disease"/>
            <person name="Feldgarden M."/>
            <person name="Kirby J."/>
            <person name="Birtles R."/>
            <person name="Dasch G."/>
            <person name="Hendrix L."/>
            <person name="Koehler J."/>
            <person name="Walker B."/>
            <person name="Young S.K."/>
            <person name="Zeng Q."/>
            <person name="Gargeya S."/>
            <person name="Fitzgerald M."/>
            <person name="Haas B."/>
            <person name="Abouelleil A."/>
            <person name="Allen A.W."/>
            <person name="Alvarado L."/>
            <person name="Arachchi H.M."/>
            <person name="Berlin A.M."/>
            <person name="Chapman S.B."/>
            <person name="Gainer-Dewar J."/>
            <person name="Goldberg J."/>
            <person name="Griggs A."/>
            <person name="Gujja S."/>
            <person name="Hansen M."/>
            <person name="Howarth C."/>
            <person name="Imamovic A."/>
            <person name="Ireland A."/>
            <person name="Larimer J."/>
            <person name="McCowan C."/>
            <person name="Murphy C."/>
            <person name="Pearson M."/>
            <person name="Poon T.W."/>
            <person name="Priest M."/>
            <person name="Roberts A."/>
            <person name="Saif S."/>
            <person name="Shea T."/>
            <person name="Sisk P."/>
            <person name="Sykes S."/>
            <person name="Wortman J."/>
            <person name="Nusbaum C."/>
            <person name="Birren B."/>
        </authorList>
    </citation>
    <scope>NUCLEOTIDE SEQUENCE [LARGE SCALE GENOMIC DNA]</scope>
    <source>
        <strain evidence="2 3">Ver097</strain>
    </source>
</reference>
<name>A0A072R6B4_BARBA</name>
<protein>
    <recommendedName>
        <fullName evidence="4">Monovalent cation/proton antiporter, MnhG/PhaG subunit</fullName>
    </recommendedName>
</protein>
<dbReference type="EMBL" id="ASIV01000001">
    <property type="protein sequence ID" value="KEG21300.1"/>
    <property type="molecule type" value="Genomic_DNA"/>
</dbReference>
<sequence length="130" mass="14659">MKDDISLWVSILIAVFLLLGSTLTLIGTIGLVRFSTFYERLHMPSLIASWGAGSIFMASLLYSIFVDHQLVFHEVLLLVFLFVTTPVTSMLLSQAAAHQDHPENWLKKPPAFLLCHREEKSSVLKEKESD</sequence>
<keyword evidence="1" id="KW-0812">Transmembrane</keyword>
<dbReference type="PANTHER" id="PTHR34703">
    <property type="entry name" value="ANTIPORTER SUBUNIT MNHG2-RELATED"/>
    <property type="match status" value="1"/>
</dbReference>
<feature type="transmembrane region" description="Helical" evidence="1">
    <location>
        <begin position="6"/>
        <end position="34"/>
    </location>
</feature>
<evidence type="ECO:0000313" key="3">
    <source>
        <dbReference type="Proteomes" id="UP000031740"/>
    </source>
</evidence>
<dbReference type="HOGENOM" id="CLU_121334_1_0_5"/>
<accession>A0A072R6B4</accession>
<dbReference type="PANTHER" id="PTHR34703:SF1">
    <property type="entry name" value="ANTIPORTER SUBUNIT MNHG2-RELATED"/>
    <property type="match status" value="1"/>
</dbReference>
<proteinExistence type="predicted"/>
<keyword evidence="1" id="KW-0472">Membrane</keyword>
<dbReference type="RefSeq" id="WP_041849037.1">
    <property type="nucleotide sequence ID" value="NZ_KL503802.1"/>
</dbReference>
<dbReference type="InterPro" id="IPR005133">
    <property type="entry name" value="PhaG_MnhG_YufB"/>
</dbReference>